<keyword evidence="4" id="KW-1185">Reference proteome</keyword>
<dbReference type="Proteomes" id="UP001143347">
    <property type="component" value="Unassembled WGS sequence"/>
</dbReference>
<dbReference type="AlphaFoldDB" id="A0A9X3D6M8"/>
<gene>
    <name evidence="3" type="ORF">OSB52_18525</name>
</gene>
<accession>A0A9X3D6M8</accession>
<comment type="caution">
    <text evidence="3">The sequence shown here is derived from an EMBL/GenBank/DDBJ whole genome shotgun (WGS) entry which is preliminary data.</text>
</comment>
<dbReference type="Pfam" id="PF02575">
    <property type="entry name" value="YbaB_DNA_bd"/>
    <property type="match status" value="1"/>
</dbReference>
<dbReference type="Gene3D" id="3.30.1310.10">
    <property type="entry name" value="Nucleoid-associated protein YbaB-like domain"/>
    <property type="match status" value="1"/>
</dbReference>
<dbReference type="InterPro" id="IPR036894">
    <property type="entry name" value="YbaB-like_sf"/>
</dbReference>
<organism evidence="3 4">
    <name type="scientific">Gordonia aquimaris</name>
    <dbReference type="NCBI Taxonomy" id="2984863"/>
    <lineage>
        <taxon>Bacteria</taxon>
        <taxon>Bacillati</taxon>
        <taxon>Actinomycetota</taxon>
        <taxon>Actinomycetes</taxon>
        <taxon>Mycobacteriales</taxon>
        <taxon>Gordoniaceae</taxon>
        <taxon>Gordonia</taxon>
    </lineage>
</organism>
<name>A0A9X3D6M8_9ACTN</name>
<dbReference type="InterPro" id="IPR004401">
    <property type="entry name" value="YbaB/EbfC"/>
</dbReference>
<feature type="region of interest" description="Disordered" evidence="2">
    <location>
        <begin position="90"/>
        <end position="119"/>
    </location>
</feature>
<dbReference type="RefSeq" id="WP_266063033.1">
    <property type="nucleotide sequence ID" value="NZ_JAPKFM010000022.1"/>
</dbReference>
<keyword evidence="1" id="KW-0175">Coiled coil</keyword>
<evidence type="ECO:0000256" key="1">
    <source>
        <dbReference type="SAM" id="Coils"/>
    </source>
</evidence>
<reference evidence="3" key="1">
    <citation type="submission" date="2022-10" db="EMBL/GenBank/DDBJ databases">
        <title>WGS of marine actinomycetes from Thailand.</title>
        <authorList>
            <person name="Thawai C."/>
        </authorList>
    </citation>
    <scope>NUCLEOTIDE SEQUENCE</scope>
    <source>
        <strain evidence="3">SW21</strain>
    </source>
</reference>
<dbReference type="GO" id="GO:0003677">
    <property type="term" value="F:DNA binding"/>
    <property type="evidence" value="ECO:0007669"/>
    <property type="project" value="InterPro"/>
</dbReference>
<evidence type="ECO:0000313" key="4">
    <source>
        <dbReference type="Proteomes" id="UP001143347"/>
    </source>
</evidence>
<dbReference type="SUPFAM" id="SSF82607">
    <property type="entry name" value="YbaB-like"/>
    <property type="match status" value="1"/>
</dbReference>
<evidence type="ECO:0000313" key="3">
    <source>
        <dbReference type="EMBL" id="MCX2966084.1"/>
    </source>
</evidence>
<proteinExistence type="predicted"/>
<evidence type="ECO:0000256" key="2">
    <source>
        <dbReference type="SAM" id="MobiDB-lite"/>
    </source>
</evidence>
<feature type="coiled-coil region" evidence="1">
    <location>
        <begin position="2"/>
        <end position="29"/>
    </location>
</feature>
<sequence>MSDRWSAMLDELERQRAELSRVSEAVARVTAHATSADKLVSVTVDARGLLVDLSIDPRAMRRYRAEQLSAQITSLVSEADQRLHDQRNQILSAAVQPSPGYAEIGEDRRRGMRQTGEQT</sequence>
<protein>
    <submittedName>
        <fullName evidence="3">YbaB/EbfC family nucleoid-associated protein</fullName>
    </submittedName>
</protein>
<dbReference type="EMBL" id="JAPKFM010000022">
    <property type="protein sequence ID" value="MCX2966084.1"/>
    <property type="molecule type" value="Genomic_DNA"/>
</dbReference>